<feature type="region of interest" description="Disordered" evidence="1">
    <location>
        <begin position="233"/>
        <end position="259"/>
    </location>
</feature>
<evidence type="ECO:0000313" key="3">
    <source>
        <dbReference type="Proteomes" id="UP000648187"/>
    </source>
</evidence>
<proteinExistence type="predicted"/>
<protein>
    <submittedName>
        <fullName evidence="2">Uncharacterized protein</fullName>
    </submittedName>
</protein>
<dbReference type="AlphaFoldDB" id="A0A835G6D4"/>
<keyword evidence="3" id="KW-1185">Reference proteome</keyword>
<organism evidence="2 3">
    <name type="scientific">Spodoptera exigua</name>
    <name type="common">Beet armyworm</name>
    <name type="synonym">Noctua fulgens</name>
    <dbReference type="NCBI Taxonomy" id="7107"/>
    <lineage>
        <taxon>Eukaryota</taxon>
        <taxon>Metazoa</taxon>
        <taxon>Ecdysozoa</taxon>
        <taxon>Arthropoda</taxon>
        <taxon>Hexapoda</taxon>
        <taxon>Insecta</taxon>
        <taxon>Pterygota</taxon>
        <taxon>Neoptera</taxon>
        <taxon>Endopterygota</taxon>
        <taxon>Lepidoptera</taxon>
        <taxon>Glossata</taxon>
        <taxon>Ditrysia</taxon>
        <taxon>Noctuoidea</taxon>
        <taxon>Noctuidae</taxon>
        <taxon>Amphipyrinae</taxon>
        <taxon>Spodoptera</taxon>
    </lineage>
</organism>
<name>A0A835G6D4_SPOEX</name>
<evidence type="ECO:0000256" key="1">
    <source>
        <dbReference type="SAM" id="MobiDB-lite"/>
    </source>
</evidence>
<dbReference type="EMBL" id="JACKWZ010000522">
    <property type="protein sequence ID" value="KAF9406983.1"/>
    <property type="molecule type" value="Genomic_DNA"/>
</dbReference>
<sequence>MSQIEEVRSTQKSLEEKFVPLEEMFTKKLEAIQAQIQTAGPAKDTIAKVAEEFRAFRELMYGLLGLLRQQIVECSRQIDDLETRSRRKALIIQGVPEKEGENCTEVTLDVANRKLGLNLTSSSIKVCHRLGQTNTGADHHRPLLVRFASVDIKLAVWRAKTRLKGTKIAIREFLTRGRQSVFSKARQHFGMRSCWTQDGVIFVKASDGNKYRVISMEDLNSLLTKYPKMQNTSASASTSASGIKRGAQEPGGSLKGTRR</sequence>
<reference evidence="2" key="1">
    <citation type="submission" date="2020-08" db="EMBL/GenBank/DDBJ databases">
        <title>Spodoptera exigua strain:BAW_Kor-Di-RS1 Genome sequencing and assembly.</title>
        <authorList>
            <person name="Kim J."/>
            <person name="Nam H.Y."/>
            <person name="Kwon M."/>
            <person name="Choi J.H."/>
            <person name="Cho S.R."/>
            <person name="Kim G.-H."/>
        </authorList>
    </citation>
    <scope>NUCLEOTIDE SEQUENCE</scope>
    <source>
        <strain evidence="2">BAW_Kor-Di-RS1</strain>
        <tissue evidence="2">Whole-body</tissue>
    </source>
</reference>
<evidence type="ECO:0000313" key="2">
    <source>
        <dbReference type="EMBL" id="KAF9406983.1"/>
    </source>
</evidence>
<dbReference type="Gene3D" id="3.30.70.1820">
    <property type="entry name" value="L1 transposable element, RRM domain"/>
    <property type="match status" value="1"/>
</dbReference>
<accession>A0A835G6D4</accession>
<gene>
    <name evidence="2" type="ORF">HW555_012840</name>
</gene>
<comment type="caution">
    <text evidence="2">The sequence shown here is derived from an EMBL/GenBank/DDBJ whole genome shotgun (WGS) entry which is preliminary data.</text>
</comment>
<dbReference type="Proteomes" id="UP000648187">
    <property type="component" value="Unassembled WGS sequence"/>
</dbReference>